<organism evidence="2 3">
    <name type="scientific">Alteromonas pelagimontana</name>
    <dbReference type="NCBI Taxonomy" id="1858656"/>
    <lineage>
        <taxon>Bacteria</taxon>
        <taxon>Pseudomonadati</taxon>
        <taxon>Pseudomonadota</taxon>
        <taxon>Gammaproteobacteria</taxon>
        <taxon>Alteromonadales</taxon>
        <taxon>Alteromonadaceae</taxon>
        <taxon>Alteromonas/Salinimonas group</taxon>
        <taxon>Alteromonas</taxon>
    </lineage>
</organism>
<dbReference type="Gene3D" id="3.10.180.10">
    <property type="entry name" value="2,3-Dihydroxybiphenyl 1,2-Dioxygenase, domain 1"/>
    <property type="match status" value="1"/>
</dbReference>
<dbReference type="PANTHER" id="PTHR46142">
    <property type="match status" value="1"/>
</dbReference>
<dbReference type="EMBL" id="CP052766">
    <property type="protein sequence ID" value="QJR80806.1"/>
    <property type="molecule type" value="Genomic_DNA"/>
</dbReference>
<dbReference type="InterPro" id="IPR037523">
    <property type="entry name" value="VOC_core"/>
</dbReference>
<proteinExistence type="predicted"/>
<dbReference type="OrthoDB" id="9795618at2"/>
<feature type="domain" description="VOC" evidence="1">
    <location>
        <begin position="5"/>
        <end position="122"/>
    </location>
</feature>
<protein>
    <submittedName>
        <fullName evidence="2">Diguanylate cyclase</fullName>
    </submittedName>
</protein>
<dbReference type="Proteomes" id="UP000219285">
    <property type="component" value="Chromosome"/>
</dbReference>
<dbReference type="PANTHER" id="PTHR46142:SF3">
    <property type="entry name" value="F18B13.24 PROTEIN"/>
    <property type="match status" value="1"/>
</dbReference>
<dbReference type="SUPFAM" id="SSF54593">
    <property type="entry name" value="Glyoxalase/Bleomycin resistance protein/Dihydroxybiphenyl dioxygenase"/>
    <property type="match status" value="1"/>
</dbReference>
<evidence type="ECO:0000313" key="3">
    <source>
        <dbReference type="Proteomes" id="UP000219285"/>
    </source>
</evidence>
<accession>A0A6M4MF66</accession>
<reference evidence="2 3" key="2">
    <citation type="submission" date="2020-04" db="EMBL/GenBank/DDBJ databases">
        <title>Complete genome sequence of Alteromonas pelagimontana 5.12T.</title>
        <authorList>
            <person name="Sinha R.K."/>
            <person name="Krishnan K.P."/>
            <person name="Kurian J.P."/>
        </authorList>
    </citation>
    <scope>NUCLEOTIDE SEQUENCE [LARGE SCALE GENOMIC DNA]</scope>
    <source>
        <strain evidence="2 3">5.12</strain>
    </source>
</reference>
<name>A0A6M4MF66_9ALTE</name>
<evidence type="ECO:0000313" key="2">
    <source>
        <dbReference type="EMBL" id="QJR80806.1"/>
    </source>
</evidence>
<dbReference type="AlphaFoldDB" id="A0A6M4MF66"/>
<sequence length="125" mass="14656">MGIEAIDHYNIQAPWNALLQTRSFYIDIVGLREGFRPEFRHRGFWLYAHKLPLLHLSEGTEVMREPRSSIDHVAFKCTGLQEIVTRLNDKKIRFRQQGIAQLQQTQLFFRDPLGNGIELNFNEVC</sequence>
<dbReference type="InterPro" id="IPR029068">
    <property type="entry name" value="Glyas_Bleomycin-R_OHBP_Dase"/>
</dbReference>
<dbReference type="KEGG" id="apel:CA267_008445"/>
<dbReference type="RefSeq" id="WP_075607897.1">
    <property type="nucleotide sequence ID" value="NZ_CP052766.1"/>
</dbReference>
<gene>
    <name evidence="2" type="ORF">CA267_008445</name>
</gene>
<reference evidence="3" key="1">
    <citation type="submission" date="2014-12" db="EMBL/GenBank/DDBJ databases">
        <title>Complete genome sequence of a multi-drug resistant Klebsiella pneumoniae.</title>
        <authorList>
            <person name="Hua X."/>
            <person name="Chen Q."/>
            <person name="Li X."/>
            <person name="Feng Y."/>
            <person name="Ruan Z."/>
            <person name="Yu Y."/>
        </authorList>
    </citation>
    <scope>NUCLEOTIDE SEQUENCE [LARGE SCALE GENOMIC DNA]</scope>
    <source>
        <strain evidence="3">5.12</strain>
    </source>
</reference>
<dbReference type="PROSITE" id="PS51819">
    <property type="entry name" value="VOC"/>
    <property type="match status" value="1"/>
</dbReference>
<evidence type="ECO:0000259" key="1">
    <source>
        <dbReference type="PROSITE" id="PS51819"/>
    </source>
</evidence>
<keyword evidence="3" id="KW-1185">Reference proteome</keyword>